<dbReference type="SUPFAM" id="SSF82649">
    <property type="entry name" value="SufE/NifU"/>
    <property type="match status" value="2"/>
</dbReference>
<evidence type="ECO:0000313" key="2">
    <source>
        <dbReference type="EMBL" id="OGF21937.1"/>
    </source>
</evidence>
<dbReference type="STRING" id="1797985.A2Y83_05195"/>
<reference evidence="2 3" key="1">
    <citation type="journal article" date="2016" name="Nat. Commun.">
        <title>Thousands of microbial genomes shed light on interconnected biogeochemical processes in an aquifer system.</title>
        <authorList>
            <person name="Anantharaman K."/>
            <person name="Brown C.T."/>
            <person name="Hug L.A."/>
            <person name="Sharon I."/>
            <person name="Castelle C.J."/>
            <person name="Probst A.J."/>
            <person name="Thomas B.C."/>
            <person name="Singh A."/>
            <person name="Wilkins M.J."/>
            <person name="Karaoz U."/>
            <person name="Brodie E.L."/>
            <person name="Williams K.H."/>
            <person name="Hubbard S.S."/>
            <person name="Banfield J.F."/>
        </authorList>
    </citation>
    <scope>NUCLEOTIDE SEQUENCE [LARGE SCALE GENOMIC DNA]</scope>
</reference>
<dbReference type="Proteomes" id="UP000178323">
    <property type="component" value="Unassembled WGS sequence"/>
</dbReference>
<dbReference type="CDD" id="cd06664">
    <property type="entry name" value="IscU_like"/>
    <property type="match status" value="1"/>
</dbReference>
<evidence type="ECO:0000259" key="1">
    <source>
        <dbReference type="Pfam" id="PF01592"/>
    </source>
</evidence>
<gene>
    <name evidence="2" type="ORF">A2Y83_05195</name>
</gene>
<dbReference type="EMBL" id="MFFS01000047">
    <property type="protein sequence ID" value="OGF21937.1"/>
    <property type="molecule type" value="Genomic_DNA"/>
</dbReference>
<dbReference type="InterPro" id="IPR002871">
    <property type="entry name" value="NIF_FeS_clus_asmbl_NifU_N"/>
</dbReference>
<evidence type="ECO:0000313" key="3">
    <source>
        <dbReference type="Proteomes" id="UP000178323"/>
    </source>
</evidence>
<dbReference type="GO" id="GO:0051536">
    <property type="term" value="F:iron-sulfur cluster binding"/>
    <property type="evidence" value="ECO:0007669"/>
    <property type="project" value="InterPro"/>
</dbReference>
<dbReference type="PANTHER" id="PTHR10093">
    <property type="entry name" value="IRON-SULFUR CLUSTER ASSEMBLY ENZYME NIFU HOMOLOG"/>
    <property type="match status" value="1"/>
</dbReference>
<accession>A0A1F5S5H8</accession>
<dbReference type="AlphaFoldDB" id="A0A1F5S5H8"/>
<dbReference type="GO" id="GO:0016226">
    <property type="term" value="P:iron-sulfur cluster assembly"/>
    <property type="evidence" value="ECO:0007669"/>
    <property type="project" value="InterPro"/>
</dbReference>
<sequence length="163" mass="17469">MYSKQVLKHFKRPHNQGKMEKPTVTGTAGSPVCGDTMKVYLKVSAKGGSASGGQSCGKVDWNKKSNRGKKSPHSAIAQGRLLIPLYERGKHKIEDIKFETLGCAAAIASSSVLTDMAKGKSLDAAMKITKEAVVKKLGGLPLHKEHCSLIAVDALRDAIEKLK</sequence>
<dbReference type="Gene3D" id="3.90.1010.10">
    <property type="match status" value="1"/>
</dbReference>
<feature type="domain" description="NIF system FeS cluster assembly NifU N-terminal" evidence="1">
    <location>
        <begin position="90"/>
        <end position="161"/>
    </location>
</feature>
<feature type="domain" description="NIF system FeS cluster assembly NifU N-terminal" evidence="1">
    <location>
        <begin position="1"/>
        <end position="48"/>
    </location>
</feature>
<protein>
    <recommendedName>
        <fullName evidence="1">NIF system FeS cluster assembly NifU N-terminal domain-containing protein</fullName>
    </recommendedName>
</protein>
<name>A0A1F5S5H8_9BACT</name>
<comment type="caution">
    <text evidence="2">The sequence shown here is derived from an EMBL/GenBank/DDBJ whole genome shotgun (WGS) entry which is preliminary data.</text>
</comment>
<dbReference type="Pfam" id="PF01592">
    <property type="entry name" value="NifU_N"/>
    <property type="match status" value="2"/>
</dbReference>
<organism evidence="2 3">
    <name type="scientific">Candidatus Falkowbacteria bacterium RBG_13_39_14</name>
    <dbReference type="NCBI Taxonomy" id="1797985"/>
    <lineage>
        <taxon>Bacteria</taxon>
        <taxon>Candidatus Falkowiibacteriota</taxon>
    </lineage>
</organism>
<proteinExistence type="predicted"/>
<dbReference type="GO" id="GO:0005506">
    <property type="term" value="F:iron ion binding"/>
    <property type="evidence" value="ECO:0007669"/>
    <property type="project" value="InterPro"/>
</dbReference>